<dbReference type="SUPFAM" id="SSF48452">
    <property type="entry name" value="TPR-like"/>
    <property type="match status" value="1"/>
</dbReference>
<gene>
    <name evidence="2" type="ORF">NRE15_03175</name>
</gene>
<dbReference type="Pfam" id="PF01381">
    <property type="entry name" value="HTH_3"/>
    <property type="match status" value="1"/>
</dbReference>
<dbReference type="CDD" id="cd00093">
    <property type="entry name" value="HTH_XRE"/>
    <property type="match status" value="1"/>
</dbReference>
<dbReference type="EMBL" id="CP102453">
    <property type="protein sequence ID" value="UUX34669.1"/>
    <property type="molecule type" value="Genomic_DNA"/>
</dbReference>
<dbReference type="SMART" id="SM00530">
    <property type="entry name" value="HTH_XRE"/>
    <property type="match status" value="1"/>
</dbReference>
<dbReference type="PANTHER" id="PTHR37038">
    <property type="entry name" value="TRANSCRIPTIONAL REGULATOR-RELATED"/>
    <property type="match status" value="1"/>
</dbReference>
<dbReference type="InterPro" id="IPR053163">
    <property type="entry name" value="HTH-type_regulator_Rgg"/>
</dbReference>
<dbReference type="InterPro" id="IPR001387">
    <property type="entry name" value="Cro/C1-type_HTH"/>
</dbReference>
<dbReference type="Gene3D" id="1.25.40.10">
    <property type="entry name" value="Tetratricopeptide repeat domain"/>
    <property type="match status" value="1"/>
</dbReference>
<evidence type="ECO:0000313" key="2">
    <source>
        <dbReference type="EMBL" id="UUX34669.1"/>
    </source>
</evidence>
<dbReference type="InterPro" id="IPR010982">
    <property type="entry name" value="Lambda_DNA-bd_dom_sf"/>
</dbReference>
<sequence length="287" mass="33077">MNIERFVEARKAKGLNQNELADGICTQATLSRFENNGQAPSLKILIQLCHRLDLPLNELFPKVSPKYSDLIEKMDEAEFALIVSEYDKVEAIIQTIDTEAIDNEDIRLRYHYLKAFSMIYHQKDPMQILYEFDQINLSESTETASIYRLLAHTGTGMVYQQMGELEKAEFYFSKVLDKIYDYTTETMEDVWRVLHIVFQGSQFYASISEIEISNALAEHAISICADNHVTYYLARAALQLAKNAMATNEPTEKTLELIYDARAYSKINRNKIALAELEVMEQKIKQQ</sequence>
<reference evidence="2 3" key="1">
    <citation type="submission" date="2022-08" db="EMBL/GenBank/DDBJ databases">
        <title>Aerococcaceae sp. nov isolated from spoiled eye mask.</title>
        <authorList>
            <person name="Zhou G."/>
            <person name="Xie X.-B."/>
            <person name="Shi Q.-S."/>
            <person name="Wang Y.-S."/>
            <person name="Wen X."/>
            <person name="Peng H."/>
            <person name="Yang X.-J."/>
            <person name="Tao H.-B."/>
            <person name="Huang X.-M."/>
        </authorList>
    </citation>
    <scope>NUCLEOTIDE SEQUENCE [LARGE SCALE GENOMIC DNA]</scope>
    <source>
        <strain evidence="3">DM20194951</strain>
    </source>
</reference>
<dbReference type="InterPro" id="IPR011990">
    <property type="entry name" value="TPR-like_helical_dom_sf"/>
</dbReference>
<evidence type="ECO:0000313" key="3">
    <source>
        <dbReference type="Proteomes" id="UP001315967"/>
    </source>
</evidence>
<dbReference type="RefSeq" id="WP_313794170.1">
    <property type="nucleotide sequence ID" value="NZ_CP102453.1"/>
</dbReference>
<feature type="domain" description="HTH cro/C1-type" evidence="1">
    <location>
        <begin position="8"/>
        <end position="59"/>
    </location>
</feature>
<organism evidence="2 3">
    <name type="scientific">Fundicoccus culcitae</name>
    <dbReference type="NCBI Taxonomy" id="2969821"/>
    <lineage>
        <taxon>Bacteria</taxon>
        <taxon>Bacillati</taxon>
        <taxon>Bacillota</taxon>
        <taxon>Bacilli</taxon>
        <taxon>Lactobacillales</taxon>
        <taxon>Aerococcaceae</taxon>
        <taxon>Fundicoccus</taxon>
    </lineage>
</organism>
<dbReference type="PROSITE" id="PS50943">
    <property type="entry name" value="HTH_CROC1"/>
    <property type="match status" value="1"/>
</dbReference>
<name>A0ABY5P7M1_9LACT</name>
<accession>A0ABY5P7M1</accession>
<protein>
    <submittedName>
        <fullName evidence="2">Helix-turn-helix domain-containing protein</fullName>
    </submittedName>
</protein>
<dbReference type="Proteomes" id="UP001315967">
    <property type="component" value="Chromosome"/>
</dbReference>
<proteinExistence type="predicted"/>
<evidence type="ECO:0000259" key="1">
    <source>
        <dbReference type="PROSITE" id="PS50943"/>
    </source>
</evidence>
<keyword evidence="3" id="KW-1185">Reference proteome</keyword>
<dbReference type="SUPFAM" id="SSF47413">
    <property type="entry name" value="lambda repressor-like DNA-binding domains"/>
    <property type="match status" value="1"/>
</dbReference>